<keyword evidence="4" id="KW-0472">Membrane</keyword>
<organism evidence="6 7">
    <name type="scientific">Arenimonas maotaiensis</name>
    <dbReference type="NCBI Taxonomy" id="1446479"/>
    <lineage>
        <taxon>Bacteria</taxon>
        <taxon>Pseudomonadati</taxon>
        <taxon>Pseudomonadota</taxon>
        <taxon>Gammaproteobacteria</taxon>
        <taxon>Lysobacterales</taxon>
        <taxon>Lysobacteraceae</taxon>
        <taxon>Arenimonas</taxon>
    </lineage>
</organism>
<keyword evidence="2" id="KW-0812">Transmembrane</keyword>
<feature type="domain" description="Translocation and assembly module TamB C-terminal" evidence="5">
    <location>
        <begin position="908"/>
        <end position="1242"/>
    </location>
</feature>
<reference evidence="6" key="2">
    <citation type="submission" date="2020-09" db="EMBL/GenBank/DDBJ databases">
        <authorList>
            <person name="Sun Q."/>
            <person name="Zhou Y."/>
        </authorList>
    </citation>
    <scope>NUCLEOTIDE SEQUENCE</scope>
    <source>
        <strain evidence="6">CGMCC 1.12726</strain>
    </source>
</reference>
<dbReference type="PROSITE" id="PS51257">
    <property type="entry name" value="PROKAR_LIPOPROTEIN"/>
    <property type="match status" value="1"/>
</dbReference>
<evidence type="ECO:0000256" key="4">
    <source>
        <dbReference type="ARBA" id="ARBA00023136"/>
    </source>
</evidence>
<proteinExistence type="predicted"/>
<keyword evidence="3" id="KW-1133">Transmembrane helix</keyword>
<evidence type="ECO:0000256" key="1">
    <source>
        <dbReference type="ARBA" id="ARBA00004167"/>
    </source>
</evidence>
<name>A0A917FIW9_9GAMM</name>
<dbReference type="GO" id="GO:0097347">
    <property type="term" value="C:TAM protein secretion complex"/>
    <property type="evidence" value="ECO:0007669"/>
    <property type="project" value="TreeGrafter"/>
</dbReference>
<dbReference type="GO" id="GO:0005886">
    <property type="term" value="C:plasma membrane"/>
    <property type="evidence" value="ECO:0007669"/>
    <property type="project" value="InterPro"/>
</dbReference>
<accession>A0A917FIW9</accession>
<dbReference type="Proteomes" id="UP000632858">
    <property type="component" value="Unassembled WGS sequence"/>
</dbReference>
<dbReference type="GO" id="GO:0009306">
    <property type="term" value="P:protein secretion"/>
    <property type="evidence" value="ECO:0007669"/>
    <property type="project" value="InterPro"/>
</dbReference>
<comment type="caution">
    <text evidence="6">The sequence shown here is derived from an EMBL/GenBank/DDBJ whole genome shotgun (WGS) entry which is preliminary data.</text>
</comment>
<protein>
    <recommendedName>
        <fullName evidence="5">Translocation and assembly module TamB C-terminal domain-containing protein</fullName>
    </recommendedName>
</protein>
<evidence type="ECO:0000256" key="2">
    <source>
        <dbReference type="ARBA" id="ARBA00022692"/>
    </source>
</evidence>
<dbReference type="Pfam" id="PF04357">
    <property type="entry name" value="TamB"/>
    <property type="match status" value="1"/>
</dbReference>
<gene>
    <name evidence="6" type="ORF">GCM10010960_07300</name>
</gene>
<evidence type="ECO:0000313" key="7">
    <source>
        <dbReference type="Proteomes" id="UP000632858"/>
    </source>
</evidence>
<evidence type="ECO:0000256" key="3">
    <source>
        <dbReference type="ARBA" id="ARBA00022989"/>
    </source>
</evidence>
<sequence length="1243" mass="134028">MNVRRLLRWLWLPLLLLLACVMLLQWLLRTESGRDFALARLQGQLPAGASLSWQRVDGRILDGLRFERIRYRDATQRFEAGSLEIRAALSPLLVRNLNIELLRARRVRLHLAKDDTPFEFPRWPDSLPALDLPLGVRVDSLQVSDLQLFEQDTPLYALKSVTGGFDLQPGHLRIPGLQAVSEHGLIEFQGHYRPNRQYDTALSGRVRLDTGDTPQSLRLRADGNATRFRLALDGAMPEPARLEWQLTERDGKPFWFLSASTEAFEPRRLGFVDDSVYRAQLAASGGSGHAQVAGELSRDGQTLVIEPSRIARAEGRIVLEELQLLFGGGRFRATGSFADSGDFASDGITLQVRDYPLPLADGEAGGTPVKLSGEAQWSGSLAKWQVRGDARLARAAESAKVRFQGTGGKSSAELPTLTVETAQGGLNGRLKAVWSPRLEFAFEGGLRRFDPGYFHAAFPGAVDADIQASAIGETGKDWRGALRIDRLGGSLRGRALTGKADLRFTGMAVDGEADLGIGGSRLRLKGEGGARIRVDAALQPLVLDDLHPDWRGRIEGTAHLEGDPRLPDYRVDLRGSGLSAFGYRIGALRLQGDTVTGALTVLEADELAFDGQTLQSLRAEMRGRPADAGLRVMARAGTYALDADGRLQWSETEPRVALQSVRLNGDAFGQWQLAAPMQLRFPAAGYAFSPFCLANASGSARLCAQDMGGRIALDGRDFPLVLLEPWLNNAGREFTYRGMASLTGELPKDFALAAGGFAELRVPSLGIGVKSGNGADVARLDDVRVDAEWLGRRFNGRISARLPQDGFIDGELAAGFEDASPLSGKLRLQVNRLDWLELFSLDLAQPTGRIAGEVTVAGTRAEPLINGAYRLQDFSVQIPALGLKLSDGQITATSRDNLAMLVKGSIRSGEGRLTVTGVWDPADQLPQPIDLRLRGRGIDLADTPDLQLTADTDLLLGYTGGVYSLAGDIALTEGLVNLEKISTGVTVSADVTVVDPVPEKTAADLLKLGLKLQVSASDKVRVTGYGLDGTVSGKVAVNSPHDAPTRLTGTLNLGGRYAAYGQALQIKRGNIAYNNSPVYEPRLDVLTERVIEDANITVGLEITGLASRPRTRVVSNPAMSDSDALSWLLFGRPITQVSAGQANSINARSMALNAGGSVLVGTLGRQIGLDQASISDSRALGGSTLTIGKQLSPKFFVSYGVSLLGIGQVITLKYLLQKGLDITVESEQSDQREQTSAALNWRK</sequence>
<keyword evidence="7" id="KW-1185">Reference proteome</keyword>
<dbReference type="AlphaFoldDB" id="A0A917FIW9"/>
<dbReference type="InterPro" id="IPR007452">
    <property type="entry name" value="TamB_C"/>
</dbReference>
<dbReference type="PANTHER" id="PTHR36985">
    <property type="entry name" value="TRANSLOCATION AND ASSEMBLY MODULE SUBUNIT TAMB"/>
    <property type="match status" value="1"/>
</dbReference>
<comment type="subcellular location">
    <subcellularLocation>
        <location evidence="1">Membrane</location>
        <topology evidence="1">Single-pass membrane protein</topology>
    </subcellularLocation>
</comment>
<reference evidence="6" key="1">
    <citation type="journal article" date="2014" name="Int. J. Syst. Evol. Microbiol.">
        <title>Complete genome sequence of Corynebacterium casei LMG S-19264T (=DSM 44701T), isolated from a smear-ripened cheese.</title>
        <authorList>
            <consortium name="US DOE Joint Genome Institute (JGI-PGF)"/>
            <person name="Walter F."/>
            <person name="Albersmeier A."/>
            <person name="Kalinowski J."/>
            <person name="Ruckert C."/>
        </authorList>
    </citation>
    <scope>NUCLEOTIDE SEQUENCE</scope>
    <source>
        <strain evidence="6">CGMCC 1.12726</strain>
    </source>
</reference>
<evidence type="ECO:0000313" key="6">
    <source>
        <dbReference type="EMBL" id="GGF87921.1"/>
    </source>
</evidence>
<dbReference type="PANTHER" id="PTHR36985:SF1">
    <property type="entry name" value="TRANSLOCATION AND ASSEMBLY MODULE SUBUNIT TAMB"/>
    <property type="match status" value="1"/>
</dbReference>
<evidence type="ECO:0000259" key="5">
    <source>
        <dbReference type="Pfam" id="PF04357"/>
    </source>
</evidence>
<dbReference type="EMBL" id="BMFO01000001">
    <property type="protein sequence ID" value="GGF87921.1"/>
    <property type="molecule type" value="Genomic_DNA"/>
</dbReference>